<dbReference type="Proteomes" id="UP001321543">
    <property type="component" value="Chromosome"/>
</dbReference>
<dbReference type="Pfam" id="PF03147">
    <property type="entry name" value="FDX-ACB"/>
    <property type="match status" value="1"/>
</dbReference>
<dbReference type="Pfam" id="PF17759">
    <property type="entry name" value="tRNA_synthFbeta"/>
    <property type="match status" value="1"/>
</dbReference>
<feature type="domain" description="FDX-ACB" evidence="1">
    <location>
        <begin position="108"/>
        <end position="201"/>
    </location>
</feature>
<dbReference type="Gene3D" id="3.30.930.10">
    <property type="entry name" value="Bira Bifunctional Protein, Domain 2"/>
    <property type="match status" value="1"/>
</dbReference>
<dbReference type="EMBL" id="AP027728">
    <property type="protein sequence ID" value="BDZ37810.1"/>
    <property type="molecule type" value="Genomic_DNA"/>
</dbReference>
<sequence>MLLTGNITPRQPGRSAEHVEVSDALDAVRVIGVAAGVDIDVAQTQRAALHPGRAGVLSVRGEDVGYVGELHPQVSADADLPGRVMVLELDLDRVLTLAGERVVAASLSTFPAATQDVSLVVDAGVPASEVRAALIEGAGELLESATLVDDYRGEGVGEGRKSLSFALRFRASDRTLTAAEATEAKLAGVAVTAERFGAGIRD</sequence>
<reference evidence="3" key="1">
    <citation type="journal article" date="2019" name="Int. J. Syst. Evol. Microbiol.">
        <title>The Global Catalogue of Microorganisms (GCM) 10K type strain sequencing project: providing services to taxonomists for standard genome sequencing and annotation.</title>
        <authorList>
            <consortium name="The Broad Institute Genomics Platform"/>
            <consortium name="The Broad Institute Genome Sequencing Center for Infectious Disease"/>
            <person name="Wu L."/>
            <person name="Ma J."/>
        </authorList>
    </citation>
    <scope>NUCLEOTIDE SEQUENCE [LARGE SCALE GENOMIC DNA]</scope>
    <source>
        <strain evidence="3">NBRC 106310</strain>
    </source>
</reference>
<dbReference type="InterPro" id="IPR036690">
    <property type="entry name" value="Fdx_antiC-bd_sf"/>
</dbReference>
<evidence type="ECO:0000313" key="3">
    <source>
        <dbReference type="Proteomes" id="UP001321543"/>
    </source>
</evidence>
<dbReference type="SMART" id="SM00896">
    <property type="entry name" value="FDX-ACB"/>
    <property type="match status" value="1"/>
</dbReference>
<dbReference type="PROSITE" id="PS51447">
    <property type="entry name" value="FDX_ACB"/>
    <property type="match status" value="1"/>
</dbReference>
<dbReference type="InterPro" id="IPR041616">
    <property type="entry name" value="PheRS_beta_core"/>
</dbReference>
<evidence type="ECO:0000313" key="2">
    <source>
        <dbReference type="EMBL" id="BDZ37810.1"/>
    </source>
</evidence>
<evidence type="ECO:0000259" key="1">
    <source>
        <dbReference type="PROSITE" id="PS51447"/>
    </source>
</evidence>
<dbReference type="InterPro" id="IPR005121">
    <property type="entry name" value="Fdx_antiC-bd"/>
</dbReference>
<protein>
    <recommendedName>
        <fullName evidence="1">FDX-ACB domain-containing protein</fullName>
    </recommendedName>
</protein>
<dbReference type="SUPFAM" id="SSF54991">
    <property type="entry name" value="Anticodon-binding domain of PheRS"/>
    <property type="match status" value="1"/>
</dbReference>
<proteinExistence type="predicted"/>
<accession>A0ABM8FQT2</accession>
<dbReference type="SUPFAM" id="SSF55681">
    <property type="entry name" value="Class II aaRS and biotin synthetases"/>
    <property type="match status" value="1"/>
</dbReference>
<keyword evidence="3" id="KW-1185">Reference proteome</keyword>
<dbReference type="InterPro" id="IPR045864">
    <property type="entry name" value="aa-tRNA-synth_II/BPL/LPL"/>
</dbReference>
<organism evidence="2 3">
    <name type="scientific">Microbacterium suwonense</name>
    <dbReference type="NCBI Taxonomy" id="683047"/>
    <lineage>
        <taxon>Bacteria</taxon>
        <taxon>Bacillati</taxon>
        <taxon>Actinomycetota</taxon>
        <taxon>Actinomycetes</taxon>
        <taxon>Micrococcales</taxon>
        <taxon>Microbacteriaceae</taxon>
        <taxon>Microbacterium</taxon>
    </lineage>
</organism>
<dbReference type="Gene3D" id="3.30.70.380">
    <property type="entry name" value="Ferrodoxin-fold anticodon-binding domain"/>
    <property type="match status" value="1"/>
</dbReference>
<name>A0ABM8FQT2_9MICO</name>
<gene>
    <name evidence="2" type="ORF">GCM10025863_04240</name>
</gene>